<keyword evidence="5 7" id="KW-1133">Transmembrane helix</keyword>
<dbReference type="Proteomes" id="UP000263012">
    <property type="component" value="Chromosome"/>
</dbReference>
<evidence type="ECO:0000256" key="1">
    <source>
        <dbReference type="ARBA" id="ARBA00004651"/>
    </source>
</evidence>
<feature type="transmembrane region" description="Helical" evidence="7">
    <location>
        <begin position="30"/>
        <end position="49"/>
    </location>
</feature>
<dbReference type="EMBL" id="CP025066">
    <property type="protein sequence ID" value="AUX10758.1"/>
    <property type="molecule type" value="Genomic_DNA"/>
</dbReference>
<keyword evidence="3" id="KW-1003">Cell membrane</keyword>
<keyword evidence="6 7" id="KW-0472">Membrane</keyword>
<dbReference type="KEGG" id="hdf:AArcSl_3151"/>
<dbReference type="GeneID" id="43759825"/>
<name>A0A343TNT6_9EURY</name>
<evidence type="ECO:0000259" key="8">
    <source>
        <dbReference type="PROSITE" id="PS50156"/>
    </source>
</evidence>
<evidence type="ECO:0000313" key="9">
    <source>
        <dbReference type="EMBL" id="AUX10758.1"/>
    </source>
</evidence>
<reference evidence="10" key="1">
    <citation type="submission" date="2017-11" db="EMBL/GenBank/DDBJ databases">
        <title>Phenotypic and genomic properties of facultatively anaerobic sulfur-reducing natronoarchaea from hypersaline soda lakes.</title>
        <authorList>
            <person name="Sorokin D.Y."/>
            <person name="Kublanov I.V."/>
            <person name="Roman P."/>
            <person name="Sinninghe Damste J.S."/>
            <person name="Golyshin P.N."/>
            <person name="Rojo D."/>
            <person name="Ciordia S."/>
            <person name="Mena M.D.C."/>
            <person name="Ferrer M."/>
            <person name="Messina E."/>
            <person name="Smedile F."/>
            <person name="La Spada G."/>
            <person name="La Cono V."/>
            <person name="Yakimov M.M."/>
        </authorList>
    </citation>
    <scope>NUCLEOTIDE SEQUENCE [LARGE SCALE GENOMIC DNA]</scope>
    <source>
        <strain evidence="10">AArc-Sl</strain>
    </source>
</reference>
<accession>A0A343TNT6</accession>
<dbReference type="PROSITE" id="PS50156">
    <property type="entry name" value="SSD"/>
    <property type="match status" value="1"/>
</dbReference>
<dbReference type="Pfam" id="PF03176">
    <property type="entry name" value="MMPL"/>
    <property type="match status" value="1"/>
</dbReference>
<comment type="similarity">
    <text evidence="2">Belongs to the resistance-nodulation-cell division (RND) (TC 2.A.6) family. MmpL subfamily.</text>
</comment>
<dbReference type="RefSeq" id="WP_161945993.1">
    <property type="nucleotide sequence ID" value="NZ_CP025066.1"/>
</dbReference>
<comment type="subcellular location">
    <subcellularLocation>
        <location evidence="1">Cell membrane</location>
        <topology evidence="1">Multi-pass membrane protein</topology>
    </subcellularLocation>
</comment>
<evidence type="ECO:0000256" key="3">
    <source>
        <dbReference type="ARBA" id="ARBA00022475"/>
    </source>
</evidence>
<dbReference type="PANTHER" id="PTHR33406:SF6">
    <property type="entry name" value="MEMBRANE PROTEIN YDGH-RELATED"/>
    <property type="match status" value="1"/>
</dbReference>
<feature type="transmembrane region" description="Helical" evidence="7">
    <location>
        <begin position="55"/>
        <end position="80"/>
    </location>
</feature>
<dbReference type="InterPro" id="IPR050545">
    <property type="entry name" value="Mycobact_MmpL"/>
</dbReference>
<protein>
    <submittedName>
        <fullName evidence="9">Putative RND superfamily exporter</fullName>
    </submittedName>
</protein>
<dbReference type="Gene3D" id="1.20.1640.10">
    <property type="entry name" value="Multidrug efflux transporter AcrB transmembrane domain"/>
    <property type="match status" value="1"/>
</dbReference>
<keyword evidence="10" id="KW-1185">Reference proteome</keyword>
<evidence type="ECO:0000256" key="2">
    <source>
        <dbReference type="ARBA" id="ARBA00010157"/>
    </source>
</evidence>
<sequence length="85" mass="9049">MAAKRSSPHGDTVDPIDAFSRAVHDAGGTLFVSAVTTAAGLGVLLFTFLPSLQRFGLVMILVVGYAFLASVFLLPSLLVLHSRYR</sequence>
<dbReference type="PANTHER" id="PTHR33406">
    <property type="entry name" value="MEMBRANE PROTEIN MJ1562-RELATED"/>
    <property type="match status" value="1"/>
</dbReference>
<evidence type="ECO:0000256" key="6">
    <source>
        <dbReference type="ARBA" id="ARBA00023136"/>
    </source>
</evidence>
<evidence type="ECO:0000256" key="4">
    <source>
        <dbReference type="ARBA" id="ARBA00022692"/>
    </source>
</evidence>
<dbReference type="AlphaFoldDB" id="A0A343TNT6"/>
<evidence type="ECO:0000256" key="5">
    <source>
        <dbReference type="ARBA" id="ARBA00022989"/>
    </source>
</evidence>
<proteinExistence type="inferred from homology"/>
<dbReference type="OrthoDB" id="42357at2157"/>
<dbReference type="GO" id="GO:0005886">
    <property type="term" value="C:plasma membrane"/>
    <property type="evidence" value="ECO:0007669"/>
    <property type="project" value="UniProtKB-SubCell"/>
</dbReference>
<evidence type="ECO:0000256" key="7">
    <source>
        <dbReference type="SAM" id="Phobius"/>
    </source>
</evidence>
<keyword evidence="4 7" id="KW-0812">Transmembrane</keyword>
<organism evidence="9 10">
    <name type="scientific">Halalkaliarchaeum desulfuricum</name>
    <dbReference type="NCBI Taxonomy" id="2055893"/>
    <lineage>
        <taxon>Archaea</taxon>
        <taxon>Methanobacteriati</taxon>
        <taxon>Methanobacteriota</taxon>
        <taxon>Stenosarchaea group</taxon>
        <taxon>Halobacteria</taxon>
        <taxon>Halobacteriales</taxon>
        <taxon>Haloferacaceae</taxon>
        <taxon>Halalkaliarchaeum</taxon>
    </lineage>
</organism>
<dbReference type="InterPro" id="IPR004869">
    <property type="entry name" value="MMPL_dom"/>
</dbReference>
<feature type="domain" description="SSD" evidence="8">
    <location>
        <begin position="1"/>
        <end position="80"/>
    </location>
</feature>
<dbReference type="InterPro" id="IPR000731">
    <property type="entry name" value="SSD"/>
</dbReference>
<evidence type="ECO:0000313" key="10">
    <source>
        <dbReference type="Proteomes" id="UP000263012"/>
    </source>
</evidence>
<gene>
    <name evidence="9" type="ORF">AArcSl_3151</name>
</gene>
<dbReference type="SUPFAM" id="SSF82866">
    <property type="entry name" value="Multidrug efflux transporter AcrB transmembrane domain"/>
    <property type="match status" value="1"/>
</dbReference>